<evidence type="ECO:0000313" key="3">
    <source>
        <dbReference type="Proteomes" id="UP000306918"/>
    </source>
</evidence>
<gene>
    <name evidence="2" type="ORF">FAM09_16685</name>
</gene>
<comment type="caution">
    <text evidence="2">The sequence shown here is derived from an EMBL/GenBank/DDBJ whole genome shotgun (WGS) entry which is preliminary data.</text>
</comment>
<dbReference type="Proteomes" id="UP000306918">
    <property type="component" value="Unassembled WGS sequence"/>
</dbReference>
<feature type="transmembrane region" description="Helical" evidence="1">
    <location>
        <begin position="144"/>
        <end position="166"/>
    </location>
</feature>
<keyword evidence="1" id="KW-1133">Transmembrane helix</keyword>
<feature type="transmembrane region" description="Helical" evidence="1">
    <location>
        <begin position="66"/>
        <end position="90"/>
    </location>
</feature>
<keyword evidence="3" id="KW-1185">Reference proteome</keyword>
<organism evidence="2 3">
    <name type="scientific">Niastella caeni</name>
    <dbReference type="NCBI Taxonomy" id="2569763"/>
    <lineage>
        <taxon>Bacteria</taxon>
        <taxon>Pseudomonadati</taxon>
        <taxon>Bacteroidota</taxon>
        <taxon>Chitinophagia</taxon>
        <taxon>Chitinophagales</taxon>
        <taxon>Chitinophagaceae</taxon>
        <taxon>Niastella</taxon>
    </lineage>
</organism>
<keyword evidence="1" id="KW-0472">Membrane</keyword>
<dbReference type="AlphaFoldDB" id="A0A4S8HYJ7"/>
<keyword evidence="1" id="KW-0812">Transmembrane</keyword>
<reference evidence="2 3" key="1">
    <citation type="submission" date="2019-04" db="EMBL/GenBank/DDBJ databases">
        <title>Niastella caeni sp. nov., isolated from activated sludge.</title>
        <authorList>
            <person name="Sheng M."/>
        </authorList>
    </citation>
    <scope>NUCLEOTIDE SEQUENCE [LARGE SCALE GENOMIC DNA]</scope>
    <source>
        <strain evidence="2 3">HX-2-15</strain>
    </source>
</reference>
<accession>A0A4S8HYJ7</accession>
<feature type="transmembrane region" description="Helical" evidence="1">
    <location>
        <begin position="111"/>
        <end position="138"/>
    </location>
</feature>
<sequence>MDQDALLSAWRAVDTTPKNTTELKSMLLEKRHPVLKRIRRQLIIETLAFTAFLFVYYDLFDGDRKPIYINGLIAGAMLLAITHNMIGYVLTKRPIRADNLKQSLEDHLFKMKIFAALSVASRALMAGCLLLFFTFVITFNTEKYWILIGIIGILLVQLTLLSGIWFRRIRQMKGTIDNLYHSNN</sequence>
<protein>
    <submittedName>
        <fullName evidence="2">Uncharacterized protein</fullName>
    </submittedName>
</protein>
<proteinExistence type="predicted"/>
<name>A0A4S8HYJ7_9BACT</name>
<dbReference type="EMBL" id="STFF01000004">
    <property type="protein sequence ID" value="THU38312.1"/>
    <property type="molecule type" value="Genomic_DNA"/>
</dbReference>
<evidence type="ECO:0000256" key="1">
    <source>
        <dbReference type="SAM" id="Phobius"/>
    </source>
</evidence>
<dbReference type="OrthoDB" id="954677at2"/>
<dbReference type="RefSeq" id="WP_136578267.1">
    <property type="nucleotide sequence ID" value="NZ_STFF01000004.1"/>
</dbReference>
<feature type="transmembrane region" description="Helical" evidence="1">
    <location>
        <begin position="42"/>
        <end position="60"/>
    </location>
</feature>
<evidence type="ECO:0000313" key="2">
    <source>
        <dbReference type="EMBL" id="THU38312.1"/>
    </source>
</evidence>